<gene>
    <name evidence="1" type="ORF">TIFTF001_054022</name>
</gene>
<proteinExistence type="predicted"/>
<dbReference type="AlphaFoldDB" id="A0AA88JEE4"/>
<protein>
    <submittedName>
        <fullName evidence="1">Uncharacterized protein</fullName>
    </submittedName>
</protein>
<sequence>MQPSVKNLKRLELGQLQEIQRDFSWLLYMAKNFCGLSSPKLAEAKALRERLVVGKG</sequence>
<reference evidence="1" key="1">
    <citation type="submission" date="2023-07" db="EMBL/GenBank/DDBJ databases">
        <title>draft genome sequence of fig (Ficus carica).</title>
        <authorList>
            <person name="Takahashi T."/>
            <person name="Nishimura K."/>
        </authorList>
    </citation>
    <scope>NUCLEOTIDE SEQUENCE</scope>
</reference>
<evidence type="ECO:0000313" key="1">
    <source>
        <dbReference type="EMBL" id="GMN70969.1"/>
    </source>
</evidence>
<dbReference type="EMBL" id="BTGU01013796">
    <property type="protein sequence ID" value="GMN70969.1"/>
    <property type="molecule type" value="Genomic_DNA"/>
</dbReference>
<name>A0AA88JEE4_FICCA</name>
<dbReference type="Proteomes" id="UP001187192">
    <property type="component" value="Unassembled WGS sequence"/>
</dbReference>
<accession>A0AA88JEE4</accession>
<comment type="caution">
    <text evidence="1">The sequence shown here is derived from an EMBL/GenBank/DDBJ whole genome shotgun (WGS) entry which is preliminary data.</text>
</comment>
<evidence type="ECO:0000313" key="2">
    <source>
        <dbReference type="Proteomes" id="UP001187192"/>
    </source>
</evidence>
<keyword evidence="2" id="KW-1185">Reference proteome</keyword>
<organism evidence="1 2">
    <name type="scientific">Ficus carica</name>
    <name type="common">Common fig</name>
    <dbReference type="NCBI Taxonomy" id="3494"/>
    <lineage>
        <taxon>Eukaryota</taxon>
        <taxon>Viridiplantae</taxon>
        <taxon>Streptophyta</taxon>
        <taxon>Embryophyta</taxon>
        <taxon>Tracheophyta</taxon>
        <taxon>Spermatophyta</taxon>
        <taxon>Magnoliopsida</taxon>
        <taxon>eudicotyledons</taxon>
        <taxon>Gunneridae</taxon>
        <taxon>Pentapetalae</taxon>
        <taxon>rosids</taxon>
        <taxon>fabids</taxon>
        <taxon>Rosales</taxon>
        <taxon>Moraceae</taxon>
        <taxon>Ficeae</taxon>
        <taxon>Ficus</taxon>
    </lineage>
</organism>